<keyword evidence="1" id="KW-0472">Membrane</keyword>
<organism evidence="2 3">
    <name type="scientific">Luteitalea pratensis</name>
    <dbReference type="NCBI Taxonomy" id="1855912"/>
    <lineage>
        <taxon>Bacteria</taxon>
        <taxon>Pseudomonadati</taxon>
        <taxon>Acidobacteriota</taxon>
        <taxon>Vicinamibacteria</taxon>
        <taxon>Vicinamibacterales</taxon>
        <taxon>Vicinamibacteraceae</taxon>
        <taxon>Luteitalea</taxon>
    </lineage>
</organism>
<evidence type="ECO:0008006" key="4">
    <source>
        <dbReference type="Google" id="ProtNLM"/>
    </source>
</evidence>
<dbReference type="AlphaFoldDB" id="A0A143PFP2"/>
<keyword evidence="1" id="KW-1133">Transmembrane helix</keyword>
<proteinExistence type="predicted"/>
<sequence>MTLARIRSFLIRPAHRLRVPAHDERGFGLVESVISVGIAGSGLLAVAGLLAAGASMQRNSRDGGRAGMAAMQQLEVLRMLPRTDARVQLGGGGAAAGSLTANVANYNGLVNVPPAGQVRVRWLVQAGPAGTLDISVRAEPLVAGARRSDVRSLLWR</sequence>
<keyword evidence="3" id="KW-1185">Reference proteome</keyword>
<dbReference type="RefSeq" id="WP_110169350.1">
    <property type="nucleotide sequence ID" value="NZ_CP015136.1"/>
</dbReference>
<dbReference type="EMBL" id="CP015136">
    <property type="protein sequence ID" value="AMY07392.1"/>
    <property type="molecule type" value="Genomic_DNA"/>
</dbReference>
<gene>
    <name evidence="2" type="ORF">LuPra_00564</name>
</gene>
<reference evidence="2 3" key="1">
    <citation type="journal article" date="2016" name="Genome Announc.">
        <title>First Complete Genome Sequence of a Subdivision 6 Acidobacterium Strain.</title>
        <authorList>
            <person name="Huang S."/>
            <person name="Vieira S."/>
            <person name="Bunk B."/>
            <person name="Riedel T."/>
            <person name="Sproer C."/>
            <person name="Overmann J."/>
        </authorList>
    </citation>
    <scope>NUCLEOTIDE SEQUENCE [LARGE SCALE GENOMIC DNA]</scope>
    <source>
        <strain evidence="3">DSM 100886 HEG_-6_39</strain>
    </source>
</reference>
<keyword evidence="1" id="KW-0812">Transmembrane</keyword>
<dbReference type="Proteomes" id="UP000076079">
    <property type="component" value="Chromosome"/>
</dbReference>
<dbReference type="STRING" id="1855912.LuPra_00564"/>
<evidence type="ECO:0000256" key="1">
    <source>
        <dbReference type="SAM" id="Phobius"/>
    </source>
</evidence>
<accession>A0A143PFP2</accession>
<reference evidence="3" key="2">
    <citation type="submission" date="2016-04" db="EMBL/GenBank/DDBJ databases">
        <title>First Complete Genome Sequence of a Subdivision 6 Acidobacterium.</title>
        <authorList>
            <person name="Huang S."/>
            <person name="Vieira S."/>
            <person name="Bunk B."/>
            <person name="Riedel T."/>
            <person name="Sproeer C."/>
            <person name="Overmann J."/>
        </authorList>
    </citation>
    <scope>NUCLEOTIDE SEQUENCE [LARGE SCALE GENOMIC DNA]</scope>
    <source>
        <strain evidence="3">DSM 100886 HEG_-6_39</strain>
    </source>
</reference>
<name>A0A143PFP2_LUTPR</name>
<feature type="transmembrane region" description="Helical" evidence="1">
    <location>
        <begin position="33"/>
        <end position="52"/>
    </location>
</feature>
<evidence type="ECO:0000313" key="3">
    <source>
        <dbReference type="Proteomes" id="UP000076079"/>
    </source>
</evidence>
<dbReference type="KEGG" id="abac:LuPra_00564"/>
<evidence type="ECO:0000313" key="2">
    <source>
        <dbReference type="EMBL" id="AMY07392.1"/>
    </source>
</evidence>
<protein>
    <recommendedName>
        <fullName evidence="4">Tfp pilus assembly protein PilV</fullName>
    </recommendedName>
</protein>